<dbReference type="Pfam" id="PF04030">
    <property type="entry name" value="ALO"/>
    <property type="match status" value="1"/>
</dbReference>
<accession>A0ABX5YBQ5</accession>
<dbReference type="Proteomes" id="UP000320717">
    <property type="component" value="Chromosome"/>
</dbReference>
<dbReference type="EMBL" id="CP042260">
    <property type="protein sequence ID" value="QDY67132.1"/>
    <property type="molecule type" value="Genomic_DNA"/>
</dbReference>
<keyword evidence="4" id="KW-1185">Reference proteome</keyword>
<reference evidence="3 4" key="1">
    <citation type="submission" date="2019-07" db="EMBL/GenBank/DDBJ databases">
        <title>Complete Genome Sequence of drought tolerant Plant Growth-Promoting Rhizobacterium Glutamicibacter halophytocola DR408.</title>
        <authorList>
            <person name="Nishu S.D."/>
            <person name="Lee T.K."/>
        </authorList>
    </citation>
    <scope>NUCLEOTIDE SEQUENCE [LARGE SCALE GENOMIC DNA]</scope>
    <source>
        <strain evidence="3 4">DR408</strain>
    </source>
</reference>
<evidence type="ECO:0000256" key="1">
    <source>
        <dbReference type="ARBA" id="ARBA00023002"/>
    </source>
</evidence>
<name>A0ABX5YBQ5_9MICC</name>
<gene>
    <name evidence="3" type="ORF">FQA45_12885</name>
</gene>
<sequence>MDALALPFTLFGNHSDKPRRRSCLAPCAPRPHWGKLFAATAGQLSSMHPKFYDFIALALRLDPDGKFRNEFLRRNIFGAQSLKRLDLYSAGSTPTGSIAQQQSVPCPPSP</sequence>
<evidence type="ECO:0000313" key="3">
    <source>
        <dbReference type="EMBL" id="QDY67132.1"/>
    </source>
</evidence>
<dbReference type="Gene3D" id="1.10.45.10">
    <property type="entry name" value="Vanillyl-alcohol Oxidase, Chain A, domain 4"/>
    <property type="match status" value="1"/>
</dbReference>
<keyword evidence="1" id="KW-0560">Oxidoreductase</keyword>
<evidence type="ECO:0000313" key="4">
    <source>
        <dbReference type="Proteomes" id="UP000320717"/>
    </source>
</evidence>
<organism evidence="3 4">
    <name type="scientific">Glutamicibacter halophytocola</name>
    <dbReference type="NCBI Taxonomy" id="1933880"/>
    <lineage>
        <taxon>Bacteria</taxon>
        <taxon>Bacillati</taxon>
        <taxon>Actinomycetota</taxon>
        <taxon>Actinomycetes</taxon>
        <taxon>Micrococcales</taxon>
        <taxon>Micrococcaceae</taxon>
        <taxon>Glutamicibacter</taxon>
    </lineage>
</organism>
<feature type="domain" description="D-arabinono-1,4-lactone oxidase C-terminal" evidence="2">
    <location>
        <begin position="28"/>
        <end position="75"/>
    </location>
</feature>
<proteinExistence type="predicted"/>
<protein>
    <recommendedName>
        <fullName evidence="2">D-arabinono-1,4-lactone oxidase C-terminal domain-containing protein</fullName>
    </recommendedName>
</protein>
<evidence type="ECO:0000259" key="2">
    <source>
        <dbReference type="Pfam" id="PF04030"/>
    </source>
</evidence>
<dbReference type="InterPro" id="IPR016171">
    <property type="entry name" value="Vanillyl_alc_oxidase_C-sub2"/>
</dbReference>
<dbReference type="InterPro" id="IPR007173">
    <property type="entry name" value="ALO_C"/>
</dbReference>